<accession>A0ABV6PAR6</accession>
<dbReference type="InterPro" id="IPR036259">
    <property type="entry name" value="MFS_trans_sf"/>
</dbReference>
<evidence type="ECO:0000313" key="2">
    <source>
        <dbReference type="EMBL" id="MFC0581452.1"/>
    </source>
</evidence>
<keyword evidence="1" id="KW-0812">Transmembrane</keyword>
<keyword evidence="1" id="KW-1133">Transmembrane helix</keyword>
<keyword evidence="1" id="KW-0472">Membrane</keyword>
<dbReference type="Proteomes" id="UP001589862">
    <property type="component" value="Unassembled WGS sequence"/>
</dbReference>
<comment type="caution">
    <text evidence="2">The sequence shown here is derived from an EMBL/GenBank/DDBJ whole genome shotgun (WGS) entry which is preliminary data.</text>
</comment>
<dbReference type="PANTHER" id="PTHR23542">
    <property type="match status" value="1"/>
</dbReference>
<dbReference type="EMBL" id="JBHLUB010000004">
    <property type="protein sequence ID" value="MFC0581452.1"/>
    <property type="molecule type" value="Genomic_DNA"/>
</dbReference>
<proteinExistence type="predicted"/>
<feature type="transmembrane region" description="Helical" evidence="1">
    <location>
        <begin position="105"/>
        <end position="126"/>
    </location>
</feature>
<dbReference type="InterPro" id="IPR011701">
    <property type="entry name" value="MFS"/>
</dbReference>
<sequence length="427" mass="44848">MSFRSYGVLLQKPQIRSLMVLGFLARFPHTALGIVLTLHVVLHLGLSYTQAGAAAAILTVGIAVGSPWRGRRVDLVGLRKALIPSVIAESLIWAIAPHLSYEWLLVAAFVGGLLALPIFTIVRQSLGALTTGDQRRSAFALDAIITETVFMVGPAAGAVLATMWSSVWTLTCIGLWTSLAGLALMWSNPPVRSVPTAAEREAFEEATGSIPMIDPTTGAVRQEQLSKVTGFSRRLQSRFSWFNGVVLAVFISAFGCGLIFSGSDVSIVAVLEAQGEAGKLGIVYLFWSGASVVGGLIYGAQNRQLNPAMLMLGLAILVMPLALVTDVWTLALLSLGAGLLTAPTLAAASEWLTEAVPERSRGEAMGYYGSALTAGAALGAPWAGIAIDAVSPSSGFVAVAAFSIALATVGLLGAWRRRRAQQNTVSE</sequence>
<feature type="transmembrane region" description="Helical" evidence="1">
    <location>
        <begin position="20"/>
        <end position="42"/>
    </location>
</feature>
<protein>
    <submittedName>
        <fullName evidence="2">MFS transporter</fullName>
    </submittedName>
</protein>
<gene>
    <name evidence="2" type="ORF">ACFFFR_03470</name>
</gene>
<feature type="transmembrane region" description="Helical" evidence="1">
    <location>
        <begin position="167"/>
        <end position="186"/>
    </location>
</feature>
<feature type="transmembrane region" description="Helical" evidence="1">
    <location>
        <begin position="81"/>
        <end position="99"/>
    </location>
</feature>
<dbReference type="RefSeq" id="WP_377458142.1">
    <property type="nucleotide sequence ID" value="NZ_JBHLUB010000004.1"/>
</dbReference>
<organism evidence="2 3">
    <name type="scientific">Micrococcoides hystricis</name>
    <dbReference type="NCBI Taxonomy" id="1572761"/>
    <lineage>
        <taxon>Bacteria</taxon>
        <taxon>Bacillati</taxon>
        <taxon>Actinomycetota</taxon>
        <taxon>Actinomycetes</taxon>
        <taxon>Micrococcales</taxon>
        <taxon>Micrococcaceae</taxon>
        <taxon>Micrococcoides</taxon>
    </lineage>
</organism>
<feature type="transmembrane region" description="Helical" evidence="1">
    <location>
        <begin position="330"/>
        <end position="353"/>
    </location>
</feature>
<keyword evidence="3" id="KW-1185">Reference proteome</keyword>
<evidence type="ECO:0000256" key="1">
    <source>
        <dbReference type="SAM" id="Phobius"/>
    </source>
</evidence>
<dbReference type="Pfam" id="PF07690">
    <property type="entry name" value="MFS_1"/>
    <property type="match status" value="2"/>
</dbReference>
<name>A0ABV6PAR6_9MICC</name>
<feature type="transmembrane region" description="Helical" evidence="1">
    <location>
        <begin position="48"/>
        <end position="69"/>
    </location>
</feature>
<evidence type="ECO:0000313" key="3">
    <source>
        <dbReference type="Proteomes" id="UP001589862"/>
    </source>
</evidence>
<feature type="transmembrane region" description="Helical" evidence="1">
    <location>
        <begin position="280"/>
        <end position="298"/>
    </location>
</feature>
<dbReference type="Gene3D" id="1.20.1250.20">
    <property type="entry name" value="MFS general substrate transporter like domains"/>
    <property type="match status" value="1"/>
</dbReference>
<feature type="transmembrane region" description="Helical" evidence="1">
    <location>
        <begin position="393"/>
        <end position="415"/>
    </location>
</feature>
<feature type="transmembrane region" description="Helical" evidence="1">
    <location>
        <begin position="241"/>
        <end position="260"/>
    </location>
</feature>
<dbReference type="PANTHER" id="PTHR23542:SF1">
    <property type="entry name" value="MAJOR FACILITATOR SUPERFAMILY (MFS) PROFILE DOMAIN-CONTAINING PROTEIN"/>
    <property type="match status" value="1"/>
</dbReference>
<reference evidence="2 3" key="1">
    <citation type="submission" date="2024-09" db="EMBL/GenBank/DDBJ databases">
        <authorList>
            <person name="Sun Q."/>
            <person name="Mori K."/>
        </authorList>
    </citation>
    <scope>NUCLEOTIDE SEQUENCE [LARGE SCALE GENOMIC DNA]</scope>
    <source>
        <strain evidence="2 3">NCAIM B.02604</strain>
    </source>
</reference>
<dbReference type="SUPFAM" id="SSF103473">
    <property type="entry name" value="MFS general substrate transporter"/>
    <property type="match status" value="1"/>
</dbReference>
<feature type="transmembrane region" description="Helical" evidence="1">
    <location>
        <begin position="305"/>
        <end position="324"/>
    </location>
</feature>
<feature type="transmembrane region" description="Helical" evidence="1">
    <location>
        <begin position="365"/>
        <end position="387"/>
    </location>
</feature>
<feature type="transmembrane region" description="Helical" evidence="1">
    <location>
        <begin position="138"/>
        <end position="161"/>
    </location>
</feature>